<dbReference type="Gene3D" id="2.60.40.1190">
    <property type="match status" value="1"/>
</dbReference>
<evidence type="ECO:0000256" key="1">
    <source>
        <dbReference type="ARBA" id="ARBA00001913"/>
    </source>
</evidence>
<dbReference type="SUPFAM" id="SSF51011">
    <property type="entry name" value="Glycosyl hydrolase domain"/>
    <property type="match status" value="1"/>
</dbReference>
<dbReference type="InterPro" id="IPR017853">
    <property type="entry name" value="GH"/>
</dbReference>
<dbReference type="InterPro" id="IPR031319">
    <property type="entry name" value="A-amylase_C"/>
</dbReference>
<dbReference type="AlphaFoldDB" id="A0A222G4N5"/>
<comment type="cofactor">
    <cofactor evidence="1">
        <name>Ca(2+)</name>
        <dbReference type="ChEBI" id="CHEBI:29108"/>
    </cofactor>
</comment>
<keyword evidence="2" id="KW-0479">Metal-binding</keyword>
<evidence type="ECO:0000259" key="6">
    <source>
        <dbReference type="SMART" id="SM00642"/>
    </source>
</evidence>
<dbReference type="GO" id="GO:0005975">
    <property type="term" value="P:carbohydrate metabolic process"/>
    <property type="evidence" value="ECO:0007669"/>
    <property type="project" value="InterPro"/>
</dbReference>
<dbReference type="InterPro" id="IPR006047">
    <property type="entry name" value="GH13_cat_dom"/>
</dbReference>
<dbReference type="PANTHER" id="PTHR10357">
    <property type="entry name" value="ALPHA-AMYLASE FAMILY MEMBER"/>
    <property type="match status" value="1"/>
</dbReference>
<organism evidence="7 8">
    <name type="scientific">Cognaticolwellia beringensis</name>
    <dbReference type="NCBI Taxonomy" id="1967665"/>
    <lineage>
        <taxon>Bacteria</taxon>
        <taxon>Pseudomonadati</taxon>
        <taxon>Pseudomonadota</taxon>
        <taxon>Gammaproteobacteria</taxon>
        <taxon>Alteromonadales</taxon>
        <taxon>Colwelliaceae</taxon>
        <taxon>Cognaticolwellia</taxon>
    </lineage>
</organism>
<dbReference type="Pfam" id="PF09985">
    <property type="entry name" value="Glucodextran_C"/>
    <property type="match status" value="1"/>
</dbReference>
<dbReference type="GO" id="GO:0046872">
    <property type="term" value="F:metal ion binding"/>
    <property type="evidence" value="ECO:0007669"/>
    <property type="project" value="UniProtKB-KW"/>
</dbReference>
<evidence type="ECO:0000256" key="2">
    <source>
        <dbReference type="ARBA" id="ARBA00022723"/>
    </source>
</evidence>
<dbReference type="SMART" id="SM00642">
    <property type="entry name" value="Aamy"/>
    <property type="match status" value="1"/>
</dbReference>
<gene>
    <name evidence="7" type="ORF">B5D82_03180</name>
</gene>
<evidence type="ECO:0000313" key="8">
    <source>
        <dbReference type="Proteomes" id="UP000202259"/>
    </source>
</evidence>
<feature type="domain" description="Glycosyl hydrolase family 13 catalytic" evidence="6">
    <location>
        <begin position="68"/>
        <end position="478"/>
    </location>
</feature>
<evidence type="ECO:0000259" key="5">
    <source>
        <dbReference type="SMART" id="SM00632"/>
    </source>
</evidence>
<reference evidence="7 8" key="1">
    <citation type="submission" date="2017-08" db="EMBL/GenBank/DDBJ databases">
        <title>Complete genome of Colwellia sp. NB097-1, a psychrophile bacterium ioslated from Bering Sea.</title>
        <authorList>
            <person name="Chen X."/>
        </authorList>
    </citation>
    <scope>NUCLEOTIDE SEQUENCE [LARGE SCALE GENOMIC DNA]</scope>
    <source>
        <strain evidence="7 8">NB097-1</strain>
    </source>
</reference>
<dbReference type="SUPFAM" id="SSF49344">
    <property type="entry name" value="CBD9-like"/>
    <property type="match status" value="1"/>
</dbReference>
<dbReference type="Gene3D" id="3.20.20.80">
    <property type="entry name" value="Glycosidases"/>
    <property type="match status" value="1"/>
</dbReference>
<name>A0A222G4N5_9GAMM</name>
<accession>A0A222G4N5</accession>
<dbReference type="OrthoDB" id="9805159at2"/>
<evidence type="ECO:0000256" key="4">
    <source>
        <dbReference type="SAM" id="SignalP"/>
    </source>
</evidence>
<keyword evidence="8" id="KW-1185">Reference proteome</keyword>
<feature type="signal peptide" evidence="4">
    <location>
        <begin position="1"/>
        <end position="27"/>
    </location>
</feature>
<proteinExistence type="predicted"/>
<feature type="domain" description="Alpha-amylase C-terminal" evidence="5">
    <location>
        <begin position="493"/>
        <end position="578"/>
    </location>
</feature>
<dbReference type="RefSeq" id="WP_081149189.1">
    <property type="nucleotide sequence ID" value="NZ_CP020465.1"/>
</dbReference>
<dbReference type="Pfam" id="PF00128">
    <property type="entry name" value="Alpha-amylase"/>
    <property type="match status" value="1"/>
</dbReference>
<dbReference type="Proteomes" id="UP000202259">
    <property type="component" value="Chromosome"/>
</dbReference>
<dbReference type="SUPFAM" id="SSF51445">
    <property type="entry name" value="(Trans)glycosidases"/>
    <property type="match status" value="1"/>
</dbReference>
<dbReference type="InterPro" id="IPR013780">
    <property type="entry name" value="Glyco_hydro_b"/>
</dbReference>
<dbReference type="PANTHER" id="PTHR10357:SF215">
    <property type="entry name" value="ALPHA-AMYLASE 1"/>
    <property type="match status" value="1"/>
</dbReference>
<dbReference type="Gene3D" id="2.60.40.1180">
    <property type="entry name" value="Golgi alpha-mannosidase II"/>
    <property type="match status" value="1"/>
</dbReference>
<protein>
    <recommendedName>
        <fullName evidence="9">Alpha-amylase</fullName>
    </recommendedName>
</protein>
<dbReference type="EMBL" id="CP020465">
    <property type="protein sequence ID" value="ASP46865.1"/>
    <property type="molecule type" value="Genomic_DNA"/>
</dbReference>
<keyword evidence="3 4" id="KW-0732">Signal</keyword>
<evidence type="ECO:0000313" key="7">
    <source>
        <dbReference type="EMBL" id="ASP46865.1"/>
    </source>
</evidence>
<dbReference type="InterPro" id="IPR019248">
    <property type="entry name" value="Glucodextran_C"/>
</dbReference>
<sequence length="885" mass="98543">MNIRIHKRRVYLLTAVFLIMLAGNGCSDTVHSDKANLTNACDASISGCVDGRLIHVPSPEWQDQIIYFLMIDRFNDGEPARNDQGYNLYDPKKESHYSGGDLQGVIDKLDYIQNIGATTLWTTPPVTNQWWNAAQNYGGFHGYWPIDHRKIDEHFGDLDTYKNLSHELHSRGMYLIKDIVINHTGNYFDYDHEYDPNDPTIGFEFVGNNIPTSAPTMPPLDMNNANNPEHVKAGIYHWTPLVVDLDDPVQEWTYQMGRLDDINTSNELVRKAFKDVYNYWIREAGVDAYRIDTVKYVEHDYWHDFLHAQDGILNTAAETGRDNFLTFGEVKDVSKPLSDAAERKLLTYLGTEEKPELSSIIGFPLHEELGRIFAAGRPTSWLTFRVKAHLEVYPDPYIVPNFIDNHDTPRFPGSEAGMRQALALIFTIPGIPVIYQGNEQNHVDSRQAMFAGGYLTDTDQFNQDSELFKFTQSLAKLRQGDKLFSRGSMELLADNPTSAGVFAYKRSYKGEHAFIIMNTAEHTTLLNNMPTGLLDGQVLQPIFSDKLGNNTTTLVVGQDGTLTTEVPARGLLIFKAENKSNAEAVAAHSISVDQDYRKKTLKKSVTISGSISKPNSTLALVVDGNLDNVTSITADANGRWETTLPVVDLGTHKRFFEMYSTELNAASERQQYNETVVKANWDVAFKDGLNDDNGLSGNIFPPSESTFGKQMDIEAVRARSAGDTLLLDITMHELTDMWVASNHLDHVAFTLFFDFPGLEGIKPLSTLQAEAPDGFLWDFSHVLYGWGNFLFDSNGATADKPGQKLGTAPSVEVDKDARTITLAYSASALGQDGWAGAKIYLTTWDRAGEGGIRILSPAGAEWEFGGAEGSAPLILDDLLIELPSP</sequence>
<evidence type="ECO:0008006" key="9">
    <source>
        <dbReference type="Google" id="ProtNLM"/>
    </source>
</evidence>
<evidence type="ECO:0000256" key="3">
    <source>
        <dbReference type="ARBA" id="ARBA00022729"/>
    </source>
</evidence>
<dbReference type="SMART" id="SM00632">
    <property type="entry name" value="Aamy_C"/>
    <property type="match status" value="1"/>
</dbReference>
<feature type="chain" id="PRO_5012171716" description="Alpha-amylase" evidence="4">
    <location>
        <begin position="28"/>
        <end position="885"/>
    </location>
</feature>
<dbReference type="KEGG" id="cber:B5D82_03180"/>